<dbReference type="OrthoDB" id="1449127at2"/>
<evidence type="ECO:0000313" key="3">
    <source>
        <dbReference type="Proteomes" id="UP000289857"/>
    </source>
</evidence>
<sequence length="132" mass="14643">MNTTKVLKILTILAFLVVAGYFGGRYYAYNMGKRDVQNEEAAFVLKAKDIVKEFQTNADAANKKYLEKAVEFTGKVSSIDGQNVIIDEVVTCNFTKVPAEVKVGTELKIKGRVMGFDDMFGELKVDQSSLSK</sequence>
<keyword evidence="1" id="KW-0812">Transmembrane</keyword>
<keyword evidence="1" id="KW-0472">Membrane</keyword>
<evidence type="ECO:0008006" key="4">
    <source>
        <dbReference type="Google" id="ProtNLM"/>
    </source>
</evidence>
<proteinExistence type="predicted"/>
<keyword evidence="3" id="KW-1185">Reference proteome</keyword>
<dbReference type="InterPro" id="IPR024422">
    <property type="entry name" value="Protein_unknown_function_OB"/>
</dbReference>
<dbReference type="EMBL" id="SBKN01000002">
    <property type="protein sequence ID" value="RXR23324.1"/>
    <property type="molecule type" value="Genomic_DNA"/>
</dbReference>
<gene>
    <name evidence="2" type="ORF">EQG61_04965</name>
</gene>
<comment type="caution">
    <text evidence="2">The sequence shown here is derived from an EMBL/GenBank/DDBJ whole genome shotgun (WGS) entry which is preliminary data.</text>
</comment>
<name>A0A4V1N2T3_9FLAO</name>
<accession>A0A4V1N2T3</accession>
<evidence type="ECO:0000313" key="2">
    <source>
        <dbReference type="EMBL" id="RXR23324.1"/>
    </source>
</evidence>
<evidence type="ECO:0000256" key="1">
    <source>
        <dbReference type="SAM" id="Phobius"/>
    </source>
</evidence>
<dbReference type="Proteomes" id="UP000289857">
    <property type="component" value="Unassembled WGS sequence"/>
</dbReference>
<dbReference type="AlphaFoldDB" id="A0A4V1N2T3"/>
<protein>
    <recommendedName>
        <fullName evidence="4">tRNA_anti-like</fullName>
    </recommendedName>
</protein>
<organism evidence="2 3">
    <name type="scientific">Flavobacterium stagni</name>
    <dbReference type="NCBI Taxonomy" id="2506421"/>
    <lineage>
        <taxon>Bacteria</taxon>
        <taxon>Pseudomonadati</taxon>
        <taxon>Bacteroidota</taxon>
        <taxon>Flavobacteriia</taxon>
        <taxon>Flavobacteriales</taxon>
        <taxon>Flavobacteriaceae</taxon>
        <taxon>Flavobacterium</taxon>
    </lineage>
</organism>
<keyword evidence="1" id="KW-1133">Transmembrane helix</keyword>
<feature type="transmembrane region" description="Helical" evidence="1">
    <location>
        <begin position="6"/>
        <end position="24"/>
    </location>
</feature>
<dbReference type="RefSeq" id="WP_129460804.1">
    <property type="nucleotide sequence ID" value="NZ_SBKN01000002.1"/>
</dbReference>
<dbReference type="Pfam" id="PF12869">
    <property type="entry name" value="tRNA_anti-like"/>
    <property type="match status" value="1"/>
</dbReference>
<reference evidence="3" key="1">
    <citation type="submission" date="2019-01" db="EMBL/GenBank/DDBJ databases">
        <title>Cytophagaceae bacterium strain CAR-16.</title>
        <authorList>
            <person name="Chen W.-M."/>
        </authorList>
    </citation>
    <scope>NUCLEOTIDE SEQUENCE [LARGE SCALE GENOMIC DNA]</scope>
    <source>
        <strain evidence="3">WWJ-16</strain>
    </source>
</reference>